<dbReference type="RefSeq" id="WP_337333093.1">
    <property type="nucleotide sequence ID" value="NZ_JBBDGM010000013.1"/>
</dbReference>
<dbReference type="CDD" id="cd03216">
    <property type="entry name" value="ABC_Carb_Monos_I"/>
    <property type="match status" value="1"/>
</dbReference>
<dbReference type="InterPro" id="IPR027417">
    <property type="entry name" value="P-loop_NTPase"/>
</dbReference>
<keyword evidence="2" id="KW-1003">Cell membrane</keyword>
<dbReference type="Pfam" id="PF00005">
    <property type="entry name" value="ABC_tran"/>
    <property type="match status" value="2"/>
</dbReference>
<evidence type="ECO:0000256" key="8">
    <source>
        <dbReference type="ARBA" id="ARBA00023136"/>
    </source>
</evidence>
<protein>
    <submittedName>
        <fullName evidence="10">Sugar ABC transporter ATP-binding protein</fullName>
    </submittedName>
</protein>
<keyword evidence="5" id="KW-0547">Nucleotide-binding</keyword>
<evidence type="ECO:0000256" key="1">
    <source>
        <dbReference type="ARBA" id="ARBA00022448"/>
    </source>
</evidence>
<keyword evidence="1" id="KW-0813">Transport</keyword>
<keyword evidence="4" id="KW-0677">Repeat</keyword>
<dbReference type="PANTHER" id="PTHR43790">
    <property type="entry name" value="CARBOHYDRATE TRANSPORT ATP-BINDING PROTEIN MG119-RELATED"/>
    <property type="match status" value="1"/>
</dbReference>
<feature type="domain" description="ABC transporter" evidence="9">
    <location>
        <begin position="268"/>
        <end position="510"/>
    </location>
</feature>
<evidence type="ECO:0000256" key="7">
    <source>
        <dbReference type="ARBA" id="ARBA00022967"/>
    </source>
</evidence>
<organism evidence="10 11">
    <name type="scientific">Microbacterium bandirmense</name>
    <dbReference type="NCBI Taxonomy" id="3122050"/>
    <lineage>
        <taxon>Bacteria</taxon>
        <taxon>Bacillati</taxon>
        <taxon>Actinomycetota</taxon>
        <taxon>Actinomycetes</taxon>
        <taxon>Micrococcales</taxon>
        <taxon>Microbacteriaceae</taxon>
        <taxon>Microbacterium</taxon>
    </lineage>
</organism>
<dbReference type="EMBL" id="JBBDGM010000013">
    <property type="protein sequence ID" value="MEJ1089451.1"/>
    <property type="molecule type" value="Genomic_DNA"/>
</dbReference>
<name>A0ABU8LDP1_9MICO</name>
<keyword evidence="6 10" id="KW-0067">ATP-binding</keyword>
<gene>
    <name evidence="10" type="ORF">WDU99_14135</name>
</gene>
<dbReference type="InterPro" id="IPR050107">
    <property type="entry name" value="ABC_carbohydrate_import_ATPase"/>
</dbReference>
<comment type="caution">
    <text evidence="10">The sequence shown here is derived from an EMBL/GenBank/DDBJ whole genome shotgun (WGS) entry which is preliminary data.</text>
</comment>
<evidence type="ECO:0000256" key="4">
    <source>
        <dbReference type="ARBA" id="ARBA00022737"/>
    </source>
</evidence>
<dbReference type="InterPro" id="IPR003439">
    <property type="entry name" value="ABC_transporter-like_ATP-bd"/>
</dbReference>
<dbReference type="CDD" id="cd03215">
    <property type="entry name" value="ABC_Carb_Monos_II"/>
    <property type="match status" value="1"/>
</dbReference>
<sequence length="514" mass="55114">MSEDAPPEGAAPETTPGAALELQRVVKSFGPVIALRSGSLRLQAGSIHALIGENGAGKSTMVKIMAGLYRRDAGDFQLHGEDVDFTSTAQSKAAGIAVIYQEPTLFPDLSVTENIFMGRQPVNRFGRIDRKAMRDEVRQIFQRLGVALDPDRITEGLSIADQQIIEIAKAISLDASVLVMDEPTAALSGVEVERLFSVARSLRDEGRAILFISHRFDEVFDLCDTVTVMRDGAYVATTPIAETTVDDLVRQMVGRDVTELFPKQEARIGEPLLEVSGLTSPGVFHDISFTVRSGEIVALAGLVGAGRSEVVRAVFGVDDYREGDVRMLGAAVVRGNPSAAMQAGLALVPEDRRRQGLVIDAGVGGNITLAIRRRLAKWGLITTGIENRAARVWASRLEVKTHALDSVAATLSGGNQQKVVLAKWLATDPKVLIIDEPTRGIDVGTKSEVHRLLSQLAGEGMGILMISSELPEVLGMADCVLVMREGRITAEIDRADATSENVMFAATHATEAAA</sequence>
<keyword evidence="3" id="KW-0762">Sugar transport</keyword>
<dbReference type="InterPro" id="IPR017871">
    <property type="entry name" value="ABC_transporter-like_CS"/>
</dbReference>
<dbReference type="Proteomes" id="UP001371224">
    <property type="component" value="Unassembled WGS sequence"/>
</dbReference>
<dbReference type="PROSITE" id="PS00211">
    <property type="entry name" value="ABC_TRANSPORTER_1"/>
    <property type="match status" value="1"/>
</dbReference>
<evidence type="ECO:0000256" key="6">
    <source>
        <dbReference type="ARBA" id="ARBA00022840"/>
    </source>
</evidence>
<dbReference type="GO" id="GO:0005524">
    <property type="term" value="F:ATP binding"/>
    <property type="evidence" value="ECO:0007669"/>
    <property type="project" value="UniProtKB-KW"/>
</dbReference>
<dbReference type="PROSITE" id="PS50893">
    <property type="entry name" value="ABC_TRANSPORTER_2"/>
    <property type="match status" value="2"/>
</dbReference>
<dbReference type="SMART" id="SM00382">
    <property type="entry name" value="AAA"/>
    <property type="match status" value="2"/>
</dbReference>
<evidence type="ECO:0000313" key="10">
    <source>
        <dbReference type="EMBL" id="MEJ1089451.1"/>
    </source>
</evidence>
<keyword evidence="8" id="KW-0472">Membrane</keyword>
<evidence type="ECO:0000256" key="5">
    <source>
        <dbReference type="ARBA" id="ARBA00022741"/>
    </source>
</evidence>
<evidence type="ECO:0000256" key="2">
    <source>
        <dbReference type="ARBA" id="ARBA00022475"/>
    </source>
</evidence>
<proteinExistence type="predicted"/>
<dbReference type="Gene3D" id="3.40.50.300">
    <property type="entry name" value="P-loop containing nucleotide triphosphate hydrolases"/>
    <property type="match status" value="2"/>
</dbReference>
<feature type="domain" description="ABC transporter" evidence="9">
    <location>
        <begin position="20"/>
        <end position="256"/>
    </location>
</feature>
<evidence type="ECO:0000313" key="11">
    <source>
        <dbReference type="Proteomes" id="UP001371224"/>
    </source>
</evidence>
<dbReference type="PANTHER" id="PTHR43790:SF3">
    <property type="entry name" value="D-ALLOSE IMPORT ATP-BINDING PROTEIN ALSA-RELATED"/>
    <property type="match status" value="1"/>
</dbReference>
<keyword evidence="11" id="KW-1185">Reference proteome</keyword>
<dbReference type="SUPFAM" id="SSF52540">
    <property type="entry name" value="P-loop containing nucleoside triphosphate hydrolases"/>
    <property type="match status" value="2"/>
</dbReference>
<reference evidence="10 11" key="1">
    <citation type="submission" date="2024-02" db="EMBL/GenBank/DDBJ databases">
        <authorList>
            <person name="Saticioglu I.B."/>
        </authorList>
    </citation>
    <scope>NUCLEOTIDE SEQUENCE [LARGE SCALE GENOMIC DNA]</scope>
    <source>
        <strain evidence="10 11">Mu-80</strain>
    </source>
</reference>
<accession>A0ABU8LDP1</accession>
<evidence type="ECO:0000259" key="9">
    <source>
        <dbReference type="PROSITE" id="PS50893"/>
    </source>
</evidence>
<keyword evidence="7" id="KW-1278">Translocase</keyword>
<evidence type="ECO:0000256" key="3">
    <source>
        <dbReference type="ARBA" id="ARBA00022597"/>
    </source>
</evidence>
<dbReference type="InterPro" id="IPR003593">
    <property type="entry name" value="AAA+_ATPase"/>
</dbReference>